<dbReference type="Proteomes" id="UP000596660">
    <property type="component" value="Unplaced"/>
</dbReference>
<dbReference type="InterPro" id="IPR032675">
    <property type="entry name" value="LRR_dom_sf"/>
</dbReference>
<dbReference type="InterPro" id="IPR055357">
    <property type="entry name" value="LRR_At1g61320_AtMIF1"/>
</dbReference>
<dbReference type="Gene3D" id="1.20.1280.50">
    <property type="match status" value="1"/>
</dbReference>
<dbReference type="SUPFAM" id="SSF52047">
    <property type="entry name" value="RNI-like"/>
    <property type="match status" value="1"/>
</dbReference>
<evidence type="ECO:0000313" key="2">
    <source>
        <dbReference type="EnsemblPlants" id="AUR62043062-RA:cds"/>
    </source>
</evidence>
<reference evidence="2" key="1">
    <citation type="journal article" date="2017" name="Nature">
        <title>The genome of Chenopodium quinoa.</title>
        <authorList>
            <person name="Jarvis D.E."/>
            <person name="Ho Y.S."/>
            <person name="Lightfoot D.J."/>
            <person name="Schmoeckel S.M."/>
            <person name="Li B."/>
            <person name="Borm T.J.A."/>
            <person name="Ohyanagi H."/>
            <person name="Mineta K."/>
            <person name="Michell C.T."/>
            <person name="Saber N."/>
            <person name="Kharbatia N.M."/>
            <person name="Rupper R.R."/>
            <person name="Sharp A.R."/>
            <person name="Dally N."/>
            <person name="Boughton B.A."/>
            <person name="Woo Y.H."/>
            <person name="Gao G."/>
            <person name="Schijlen E.G.W.M."/>
            <person name="Guo X."/>
            <person name="Momin A.A."/>
            <person name="Negrao S."/>
            <person name="Al-Babili S."/>
            <person name="Gehring C."/>
            <person name="Roessner U."/>
            <person name="Jung C."/>
            <person name="Murphy K."/>
            <person name="Arold S.T."/>
            <person name="Gojobori T."/>
            <person name="van der Linden C.G."/>
            <person name="van Loo E.N."/>
            <person name="Jellen E.N."/>
            <person name="Maughan P.J."/>
            <person name="Tester M."/>
        </authorList>
    </citation>
    <scope>NUCLEOTIDE SEQUENCE [LARGE SCALE GENOMIC DNA]</scope>
    <source>
        <strain evidence="2">cv. PI 614886</strain>
    </source>
</reference>
<dbReference type="Gramene" id="AUR62043062-RA">
    <property type="protein sequence ID" value="AUR62043062-RA:cds"/>
    <property type="gene ID" value="AUR62043062"/>
</dbReference>
<dbReference type="PANTHER" id="PTHR34145">
    <property type="entry name" value="OS02G0105600 PROTEIN"/>
    <property type="match status" value="1"/>
</dbReference>
<dbReference type="InterPro" id="IPR036047">
    <property type="entry name" value="F-box-like_dom_sf"/>
</dbReference>
<name>A0A803NAM2_CHEQI</name>
<dbReference type="AlphaFoldDB" id="A0A803NAM2"/>
<accession>A0A803NAM2</accession>
<dbReference type="EnsemblPlants" id="AUR62043062-RA">
    <property type="protein sequence ID" value="AUR62043062-RA:cds"/>
    <property type="gene ID" value="AUR62043062"/>
</dbReference>
<dbReference type="Gene3D" id="3.80.10.10">
    <property type="entry name" value="Ribonuclease Inhibitor"/>
    <property type="match status" value="1"/>
</dbReference>
<evidence type="ECO:0000259" key="1">
    <source>
        <dbReference type="PROSITE" id="PS50181"/>
    </source>
</evidence>
<feature type="domain" description="F-box" evidence="1">
    <location>
        <begin position="11"/>
        <end position="47"/>
    </location>
</feature>
<sequence>MEKKFHSENESDRISELPEFIKTHILSYLDTKDVVRTSTLSRCWRALPTWLLDLDLSSYNLSTALTNEWEGFYAFLDRVFESSFEVDKVKLYVPGFGFDLKSRLDHWLDGAVRRRVKELELEIGVRECPRYSFPESSLVVHSITKLKLHKCEMKFLFLMDNLLPSLQELCLEDVCLNSMALESLLGNCIKLKNVTLMNCDGFRRVETSGLTKLEKVTFGHSVHVESIKVDAPNLLEFRYIYDGDSVGNTCEIEIVDFFDSLLWLAPCPESIFISDGDFSASKSIKFLYDERPLKGKKNGGRWKSSNCWQHTLKKVWIENQGRANDDTELVNFFEMERIGGKVECIIKNLKP</sequence>
<dbReference type="PANTHER" id="PTHR34145:SF51">
    <property type="entry name" value="FBD DOMAIN-CONTAINING PROTEIN"/>
    <property type="match status" value="1"/>
</dbReference>
<dbReference type="Pfam" id="PF23622">
    <property type="entry name" value="LRR_At1g61320_AtMIF1"/>
    <property type="match status" value="1"/>
</dbReference>
<organism evidence="2 3">
    <name type="scientific">Chenopodium quinoa</name>
    <name type="common">Quinoa</name>
    <dbReference type="NCBI Taxonomy" id="63459"/>
    <lineage>
        <taxon>Eukaryota</taxon>
        <taxon>Viridiplantae</taxon>
        <taxon>Streptophyta</taxon>
        <taxon>Embryophyta</taxon>
        <taxon>Tracheophyta</taxon>
        <taxon>Spermatophyta</taxon>
        <taxon>Magnoliopsida</taxon>
        <taxon>eudicotyledons</taxon>
        <taxon>Gunneridae</taxon>
        <taxon>Pentapetalae</taxon>
        <taxon>Caryophyllales</taxon>
        <taxon>Chenopodiaceae</taxon>
        <taxon>Chenopodioideae</taxon>
        <taxon>Atripliceae</taxon>
        <taxon>Chenopodium</taxon>
    </lineage>
</organism>
<dbReference type="InterPro" id="IPR053772">
    <property type="entry name" value="At1g61320/At1g61330-like"/>
</dbReference>
<reference evidence="2" key="2">
    <citation type="submission" date="2021-03" db="UniProtKB">
        <authorList>
            <consortium name="EnsemblPlants"/>
        </authorList>
    </citation>
    <scope>IDENTIFICATION</scope>
</reference>
<proteinExistence type="predicted"/>
<keyword evidence="3" id="KW-1185">Reference proteome</keyword>
<protein>
    <recommendedName>
        <fullName evidence="1">F-box domain-containing protein</fullName>
    </recommendedName>
</protein>
<dbReference type="OMA" id="TCEIEIV"/>
<dbReference type="PROSITE" id="PS50181">
    <property type="entry name" value="FBOX"/>
    <property type="match status" value="1"/>
</dbReference>
<dbReference type="Pfam" id="PF00646">
    <property type="entry name" value="F-box"/>
    <property type="match status" value="1"/>
</dbReference>
<dbReference type="InterPro" id="IPR001810">
    <property type="entry name" value="F-box_dom"/>
</dbReference>
<dbReference type="SUPFAM" id="SSF81383">
    <property type="entry name" value="F-box domain"/>
    <property type="match status" value="1"/>
</dbReference>
<evidence type="ECO:0000313" key="3">
    <source>
        <dbReference type="Proteomes" id="UP000596660"/>
    </source>
</evidence>